<keyword evidence="2" id="KW-0812">Transmembrane</keyword>
<keyword evidence="2" id="KW-0472">Membrane</keyword>
<gene>
    <name evidence="3" type="ORF">NB645_03905</name>
</gene>
<evidence type="ECO:0000313" key="4">
    <source>
        <dbReference type="Proteomes" id="UP001164794"/>
    </source>
</evidence>
<dbReference type="Pfam" id="PF11776">
    <property type="entry name" value="RcnB"/>
    <property type="match status" value="1"/>
</dbReference>
<evidence type="ECO:0000256" key="1">
    <source>
        <dbReference type="SAM" id="MobiDB-lite"/>
    </source>
</evidence>
<name>A0ABY7JN70_9BURK</name>
<feature type="transmembrane region" description="Helical" evidence="2">
    <location>
        <begin position="37"/>
        <end position="58"/>
    </location>
</feature>
<evidence type="ECO:0000256" key="2">
    <source>
        <dbReference type="SAM" id="Phobius"/>
    </source>
</evidence>
<keyword evidence="4" id="KW-1185">Reference proteome</keyword>
<proteinExistence type="predicted"/>
<reference evidence="3" key="1">
    <citation type="journal article" date="2022" name="Front. Microbiol.">
        <title>New perspectives on an old grouping: The genomic and phenotypic variability of Oxalobacter formigenes and the implications for calcium oxalate stone prevention.</title>
        <authorList>
            <person name="Chmiel J.A."/>
            <person name="Carr C."/>
            <person name="Stuivenberg G.A."/>
            <person name="Venema R."/>
            <person name="Chanyi R.M."/>
            <person name="Al K.F."/>
            <person name="Giguere D."/>
            <person name="Say H."/>
            <person name="Akouris P.P."/>
            <person name="Dominguez Romero S.A."/>
            <person name="Kwong A."/>
            <person name="Tai V."/>
            <person name="Koval S.F."/>
            <person name="Razvi H."/>
            <person name="Bjazevic J."/>
            <person name="Burton J.P."/>
        </authorList>
    </citation>
    <scope>NUCLEOTIDE SEQUENCE</scope>
    <source>
        <strain evidence="3">HOxNP-1</strain>
    </source>
</reference>
<sequence>MKIRYKKNGFSLAQRCRFEYDGICLEKRRENGMYRGLSAWAKCLICGLSVWSLVWVPAHAGPEKKRHSEYRHAEKDWKKTDKKRRHDNRRPEHGVSRGDARHWAVQYRYTGYTPLPPGVRKNMMRGKPLPHGIAKRPVPPRMCRHLPHRDGYAWYRTGNDLVLIAVASGIVADIMVNVFR</sequence>
<accession>A0ABY7JN70</accession>
<dbReference type="Proteomes" id="UP001164794">
    <property type="component" value="Chromosome"/>
</dbReference>
<feature type="compositionally biased region" description="Basic and acidic residues" evidence="1">
    <location>
        <begin position="70"/>
        <end position="79"/>
    </location>
</feature>
<dbReference type="Gene3D" id="3.10.450.160">
    <property type="entry name" value="inner membrane protein cigr"/>
    <property type="match status" value="1"/>
</dbReference>
<organism evidence="3 4">
    <name type="scientific">Oxalobacter aliiformigenes</name>
    <dbReference type="NCBI Taxonomy" id="2946593"/>
    <lineage>
        <taxon>Bacteria</taxon>
        <taxon>Pseudomonadati</taxon>
        <taxon>Pseudomonadota</taxon>
        <taxon>Betaproteobacteria</taxon>
        <taxon>Burkholderiales</taxon>
        <taxon>Oxalobacteraceae</taxon>
        <taxon>Oxalobacter</taxon>
    </lineage>
</organism>
<feature type="region of interest" description="Disordered" evidence="1">
    <location>
        <begin position="64"/>
        <end position="97"/>
    </location>
</feature>
<feature type="transmembrane region" description="Helical" evidence="2">
    <location>
        <begin position="161"/>
        <end position="179"/>
    </location>
</feature>
<keyword evidence="2" id="KW-1133">Transmembrane helix</keyword>
<dbReference type="InterPro" id="IPR024572">
    <property type="entry name" value="RcnB"/>
</dbReference>
<protein>
    <submittedName>
        <fullName evidence="3">Anti-virulence regulator CigR family protein</fullName>
    </submittedName>
</protein>
<evidence type="ECO:0000313" key="3">
    <source>
        <dbReference type="EMBL" id="WAV97880.1"/>
    </source>
</evidence>
<dbReference type="NCBIfam" id="NF040487">
    <property type="entry name" value="T3SS_CigR_fam"/>
    <property type="match status" value="1"/>
</dbReference>
<dbReference type="RefSeq" id="WP_269265451.1">
    <property type="nucleotide sequence ID" value="NZ_CP098248.1"/>
</dbReference>
<dbReference type="EMBL" id="CP098248">
    <property type="protein sequence ID" value="WAV97880.1"/>
    <property type="molecule type" value="Genomic_DNA"/>
</dbReference>